<keyword evidence="4" id="KW-1185">Reference proteome</keyword>
<dbReference type="CDD" id="cd07012">
    <property type="entry name" value="PBP2_Bug_TTT"/>
    <property type="match status" value="1"/>
</dbReference>
<dbReference type="EMBL" id="QPJK01000007">
    <property type="protein sequence ID" value="RCW68576.1"/>
    <property type="molecule type" value="Genomic_DNA"/>
</dbReference>
<reference evidence="3 4" key="1">
    <citation type="submission" date="2018-07" db="EMBL/GenBank/DDBJ databases">
        <title>Genomic Encyclopedia of Type Strains, Phase IV (KMG-IV): sequencing the most valuable type-strain genomes for metagenomic binning, comparative biology and taxonomic classification.</title>
        <authorList>
            <person name="Goeker M."/>
        </authorList>
    </citation>
    <scope>NUCLEOTIDE SEQUENCE [LARGE SCALE GENOMIC DNA]</scope>
    <source>
        <strain evidence="3 4">DSM 21634</strain>
    </source>
</reference>
<dbReference type="PANTHER" id="PTHR42928:SF5">
    <property type="entry name" value="BLR1237 PROTEIN"/>
    <property type="match status" value="1"/>
</dbReference>
<dbReference type="PANTHER" id="PTHR42928">
    <property type="entry name" value="TRICARBOXYLATE-BINDING PROTEIN"/>
    <property type="match status" value="1"/>
</dbReference>
<evidence type="ECO:0000313" key="3">
    <source>
        <dbReference type="EMBL" id="RCW68576.1"/>
    </source>
</evidence>
<keyword evidence="3" id="KW-0675">Receptor</keyword>
<dbReference type="Gene3D" id="3.40.190.10">
    <property type="entry name" value="Periplasmic binding protein-like II"/>
    <property type="match status" value="1"/>
</dbReference>
<sequence length="317" mass="33357">MKKYVAAFGLALTASIGMAQSNYPAQAVTAVVGYVPGGAADIIMRQLAILMGPKFPSGLVVLNRPGAGGSTAVASIAQGKPDGYTFAFVPHSNLTLSPQVNKLSYKNPDDILPIINVVNYSTLLVVAKNSPYKDAKELLAAAKAAPGTVSVGYPGDTTISHLNVLELERVAKVELLKVPFTGWGQGSPQLLGGHINAAVAQPTEATSFLEAGTVRGLASFSEKRQTGLPSVPTMKEQGADVGIGVRYMLITTKGTPPNIVKYIHDAAKAATETKEFKDFAASHGLELAYQDGNAIREAAWADYRKYGELLKQLAASK</sequence>
<dbReference type="InterPro" id="IPR005064">
    <property type="entry name" value="BUG"/>
</dbReference>
<comment type="similarity">
    <text evidence="1">Belongs to the UPF0065 (bug) family.</text>
</comment>
<dbReference type="Pfam" id="PF03401">
    <property type="entry name" value="TctC"/>
    <property type="match status" value="1"/>
</dbReference>
<dbReference type="PIRSF" id="PIRSF017082">
    <property type="entry name" value="YflP"/>
    <property type="match status" value="1"/>
</dbReference>
<dbReference type="InterPro" id="IPR042100">
    <property type="entry name" value="Bug_dom1"/>
</dbReference>
<dbReference type="SUPFAM" id="SSF53850">
    <property type="entry name" value="Periplasmic binding protein-like II"/>
    <property type="match status" value="1"/>
</dbReference>
<evidence type="ECO:0000256" key="1">
    <source>
        <dbReference type="ARBA" id="ARBA00006987"/>
    </source>
</evidence>
<gene>
    <name evidence="3" type="ORF">DES41_10797</name>
</gene>
<keyword evidence="2" id="KW-0732">Signal</keyword>
<feature type="chain" id="PRO_5016745146" evidence="2">
    <location>
        <begin position="20"/>
        <end position="317"/>
    </location>
</feature>
<protein>
    <submittedName>
        <fullName evidence="3">Tripartite-type tricarboxylate transporter receptor subunit TctC</fullName>
    </submittedName>
</protein>
<dbReference type="AlphaFoldDB" id="A0A368XN29"/>
<name>A0A368XN29_9BURK</name>
<accession>A0A368XN29</accession>
<organism evidence="3 4">
    <name type="scientific">Pseudorhodoferax soli</name>
    <dbReference type="NCBI Taxonomy" id="545864"/>
    <lineage>
        <taxon>Bacteria</taxon>
        <taxon>Pseudomonadati</taxon>
        <taxon>Pseudomonadota</taxon>
        <taxon>Betaproteobacteria</taxon>
        <taxon>Burkholderiales</taxon>
        <taxon>Comamonadaceae</taxon>
    </lineage>
</organism>
<proteinExistence type="inferred from homology"/>
<dbReference type="Proteomes" id="UP000252884">
    <property type="component" value="Unassembled WGS sequence"/>
</dbReference>
<dbReference type="RefSeq" id="WP_245965848.1">
    <property type="nucleotide sequence ID" value="NZ_QPJK01000007.1"/>
</dbReference>
<evidence type="ECO:0000256" key="2">
    <source>
        <dbReference type="SAM" id="SignalP"/>
    </source>
</evidence>
<feature type="signal peptide" evidence="2">
    <location>
        <begin position="1"/>
        <end position="19"/>
    </location>
</feature>
<evidence type="ECO:0000313" key="4">
    <source>
        <dbReference type="Proteomes" id="UP000252884"/>
    </source>
</evidence>
<comment type="caution">
    <text evidence="3">The sequence shown here is derived from an EMBL/GenBank/DDBJ whole genome shotgun (WGS) entry which is preliminary data.</text>
</comment>
<dbReference type="Gene3D" id="3.40.190.150">
    <property type="entry name" value="Bordetella uptake gene, domain 1"/>
    <property type="match status" value="1"/>
</dbReference>